<protein>
    <submittedName>
        <fullName evidence="3">Luciferase family oxidoreductase, group 1</fullName>
    </submittedName>
</protein>
<dbReference type="OrthoDB" id="9780518at2"/>
<gene>
    <name evidence="3" type="ORF">SAMN05192533_101223</name>
</gene>
<dbReference type="RefSeq" id="WP_090740859.1">
    <property type="nucleotide sequence ID" value="NZ_FOBW01000001.1"/>
</dbReference>
<dbReference type="Pfam" id="PF00296">
    <property type="entry name" value="Bac_luciferase"/>
    <property type="match status" value="1"/>
</dbReference>
<feature type="domain" description="Luciferase-like" evidence="2">
    <location>
        <begin position="1"/>
        <end position="300"/>
    </location>
</feature>
<evidence type="ECO:0000313" key="4">
    <source>
        <dbReference type="Proteomes" id="UP000198553"/>
    </source>
</evidence>
<dbReference type="InterPro" id="IPR019949">
    <property type="entry name" value="CmoO-like"/>
</dbReference>
<dbReference type="STRING" id="930146.SAMN05192533_101223"/>
<dbReference type="GO" id="GO:0016705">
    <property type="term" value="F:oxidoreductase activity, acting on paired donors, with incorporation or reduction of molecular oxygen"/>
    <property type="evidence" value="ECO:0007669"/>
    <property type="project" value="InterPro"/>
</dbReference>
<comment type="similarity">
    <text evidence="1">To bacterial alkanal monooxygenase alpha and beta chains.</text>
</comment>
<dbReference type="InterPro" id="IPR050766">
    <property type="entry name" value="Bact_Lucif_Oxidored"/>
</dbReference>
<dbReference type="NCBIfam" id="TIGR03558">
    <property type="entry name" value="oxido_grp_1"/>
    <property type="match status" value="1"/>
</dbReference>
<dbReference type="PANTHER" id="PTHR30137">
    <property type="entry name" value="LUCIFERASE-LIKE MONOOXYGENASE"/>
    <property type="match status" value="1"/>
</dbReference>
<dbReference type="InterPro" id="IPR011251">
    <property type="entry name" value="Luciferase-like_dom"/>
</dbReference>
<organism evidence="3 4">
    <name type="scientific">Mesobacillus persicus</name>
    <dbReference type="NCBI Taxonomy" id="930146"/>
    <lineage>
        <taxon>Bacteria</taxon>
        <taxon>Bacillati</taxon>
        <taxon>Bacillota</taxon>
        <taxon>Bacilli</taxon>
        <taxon>Bacillales</taxon>
        <taxon>Bacillaceae</taxon>
        <taxon>Mesobacillus</taxon>
    </lineage>
</organism>
<keyword evidence="4" id="KW-1185">Reference proteome</keyword>
<reference evidence="4" key="1">
    <citation type="submission" date="2016-10" db="EMBL/GenBank/DDBJ databases">
        <authorList>
            <person name="Varghese N."/>
            <person name="Submissions S."/>
        </authorList>
    </citation>
    <scope>NUCLEOTIDE SEQUENCE [LARGE SCALE GENOMIC DNA]</scope>
    <source>
        <strain evidence="4">B48,IBRC-M 10115,DSM 25386,CECT 8001</strain>
    </source>
</reference>
<dbReference type="InterPro" id="IPR036661">
    <property type="entry name" value="Luciferase-like_sf"/>
</dbReference>
<dbReference type="PANTHER" id="PTHR30137:SF19">
    <property type="entry name" value="LUCIFERASE-LIKE MONOOXYGENASE"/>
    <property type="match status" value="1"/>
</dbReference>
<dbReference type="Proteomes" id="UP000198553">
    <property type="component" value="Unassembled WGS sequence"/>
</dbReference>
<dbReference type="CDD" id="cd00347">
    <property type="entry name" value="Flavin_utilizing_monoxygenases"/>
    <property type="match status" value="1"/>
</dbReference>
<proteinExistence type="predicted"/>
<dbReference type="FunFam" id="3.20.20.30:FF:000002">
    <property type="entry name" value="LLM class flavin-dependent oxidoreductase"/>
    <property type="match status" value="1"/>
</dbReference>
<evidence type="ECO:0000259" key="2">
    <source>
        <dbReference type="Pfam" id="PF00296"/>
    </source>
</evidence>
<dbReference type="SUPFAM" id="SSF51679">
    <property type="entry name" value="Bacterial luciferase-like"/>
    <property type="match status" value="1"/>
</dbReference>
<name>A0A1H7W2K5_9BACI</name>
<dbReference type="Gene3D" id="3.20.20.30">
    <property type="entry name" value="Luciferase-like domain"/>
    <property type="match status" value="1"/>
</dbReference>
<evidence type="ECO:0000313" key="3">
    <source>
        <dbReference type="EMBL" id="SEM15295.1"/>
    </source>
</evidence>
<evidence type="ECO:0000256" key="1">
    <source>
        <dbReference type="ARBA" id="ARBA00007789"/>
    </source>
</evidence>
<sequence>MKLSILDQAPISAGQTARDALVESMKLAQAGERLGYKRYWIAEHHDLSGLACSAPEVMLSYIGANTSEIRIGSGAVLLPHYKTYKVAEVYNMLATLFPGRIDIGIGRAPGGSAEATNALSDNYLQQVWNLPNLVTDLLHFLDDDYVTDNQHASLSAAPVPDISPEPWLLGTGKKSADLAAKKGLPYAFGQFMSETNDLAIIQQYKDQFQPRKEGQKPEVILTVSCICAETNQKAEEIALSSLIWSLQKEKSGGKNGVPAILDAKEYLQNEQNPDVIDVLKQKVIIGDPDRISTKLKELQKQYKADEIMIVTITHSPQDRIHSYELIAKELIDAV</sequence>
<dbReference type="GO" id="GO:0005829">
    <property type="term" value="C:cytosol"/>
    <property type="evidence" value="ECO:0007669"/>
    <property type="project" value="TreeGrafter"/>
</dbReference>
<dbReference type="EMBL" id="FOBW01000001">
    <property type="protein sequence ID" value="SEM15295.1"/>
    <property type="molecule type" value="Genomic_DNA"/>
</dbReference>
<accession>A0A1H7W2K5</accession>
<dbReference type="AlphaFoldDB" id="A0A1H7W2K5"/>